<sequence length="397" mass="44414">MKRTLTGYIVSEILPPFLLGLSAFTIILLIARILKLVELVVTRGVPFLEIGKLFALILPTFLEMTVPMALLLGIFLGLGRLSSDHELLALKASGISPIQVLLPIGTVALFISLITLLLTTMVRPAANLALKRELFNIAKNRVGTALREKVFNDDFPQILIYVEEVIPPGDASQGVLIVDRRNPAREDVIFAKVALILSDEESKSISLKLFDGTVYEREKKRPSFSQTRFNTYDFKLDPEEAFGPIRKKERGPKEMSLRRLGKAIQLKEEQGLKPTAELIELHQRFSFAFAPLVLSLLGVALVMIPTRSRAGRSWGFALCLSWLLVYYGLLSIGKALGERDILPAAFALWLPNTVVGLIAIRLFGKALKESPLLIQNKLEDLFSYLNRRLANYLQRDY</sequence>
<dbReference type="PANTHER" id="PTHR33529:SF6">
    <property type="entry name" value="YJGP_YJGQ FAMILY PERMEASE"/>
    <property type="match status" value="1"/>
</dbReference>
<feature type="transmembrane region" description="Helical" evidence="6">
    <location>
        <begin position="341"/>
        <end position="363"/>
    </location>
</feature>
<keyword evidence="5 6" id="KW-0472">Membrane</keyword>
<protein>
    <submittedName>
        <fullName evidence="7">YjgP/YjgQ family permease</fullName>
    </submittedName>
</protein>
<evidence type="ECO:0000313" key="7">
    <source>
        <dbReference type="EMBL" id="AKQ04050.1"/>
    </source>
</evidence>
<reference evidence="7" key="1">
    <citation type="journal article" date="2015" name="ISME J.">
        <title>Aquifer environment selects for microbial species cohorts in sediment and groundwater.</title>
        <authorList>
            <person name="Hug L.A."/>
            <person name="Thomas B.C."/>
            <person name="Brown C.T."/>
            <person name="Frischkorn K.R."/>
            <person name="Williams K.H."/>
            <person name="Tringe S.G."/>
            <person name="Banfield J.F."/>
        </authorList>
    </citation>
    <scope>NUCLEOTIDE SEQUENCE</scope>
</reference>
<feature type="transmembrane region" description="Helical" evidence="6">
    <location>
        <begin position="13"/>
        <end position="34"/>
    </location>
</feature>
<feature type="transmembrane region" description="Helical" evidence="6">
    <location>
        <begin position="285"/>
        <end position="304"/>
    </location>
</feature>
<dbReference type="PANTHER" id="PTHR33529">
    <property type="entry name" value="SLR0882 PROTEIN-RELATED"/>
    <property type="match status" value="1"/>
</dbReference>
<evidence type="ECO:0000256" key="3">
    <source>
        <dbReference type="ARBA" id="ARBA00022692"/>
    </source>
</evidence>
<comment type="subcellular location">
    <subcellularLocation>
        <location evidence="1">Cell membrane</location>
        <topology evidence="1">Multi-pass membrane protein</topology>
    </subcellularLocation>
</comment>
<feature type="transmembrane region" description="Helical" evidence="6">
    <location>
        <begin position="98"/>
        <end position="122"/>
    </location>
</feature>
<dbReference type="NCBIfam" id="TIGR04407">
    <property type="entry name" value="LptF_YjgP"/>
    <property type="match status" value="1"/>
</dbReference>
<evidence type="ECO:0000256" key="1">
    <source>
        <dbReference type="ARBA" id="ARBA00004651"/>
    </source>
</evidence>
<keyword evidence="3 6" id="KW-0812">Transmembrane</keyword>
<dbReference type="InterPro" id="IPR030922">
    <property type="entry name" value="LptF"/>
</dbReference>
<organism evidence="7">
    <name type="scientific">uncultured delta proteobacterium Rifle_16ft_4_minimus_39832</name>
    <dbReference type="NCBI Taxonomy" id="1665182"/>
    <lineage>
        <taxon>Bacteria</taxon>
        <taxon>Deltaproteobacteria</taxon>
        <taxon>environmental samples</taxon>
    </lineage>
</organism>
<dbReference type="GO" id="GO:0043190">
    <property type="term" value="C:ATP-binding cassette (ABC) transporter complex"/>
    <property type="evidence" value="ECO:0007669"/>
    <property type="project" value="InterPro"/>
</dbReference>
<proteinExistence type="predicted"/>
<evidence type="ECO:0000256" key="5">
    <source>
        <dbReference type="ARBA" id="ARBA00023136"/>
    </source>
</evidence>
<dbReference type="GO" id="GO:0015920">
    <property type="term" value="P:lipopolysaccharide transport"/>
    <property type="evidence" value="ECO:0007669"/>
    <property type="project" value="TreeGrafter"/>
</dbReference>
<evidence type="ECO:0000256" key="2">
    <source>
        <dbReference type="ARBA" id="ARBA00022475"/>
    </source>
</evidence>
<accession>A0A0H4TB29</accession>
<feature type="transmembrane region" description="Helical" evidence="6">
    <location>
        <begin position="310"/>
        <end position="329"/>
    </location>
</feature>
<dbReference type="Pfam" id="PF03739">
    <property type="entry name" value="LptF_LptG"/>
    <property type="match status" value="1"/>
</dbReference>
<dbReference type="EMBL" id="KT007027">
    <property type="protein sequence ID" value="AKQ04050.1"/>
    <property type="molecule type" value="Genomic_DNA"/>
</dbReference>
<evidence type="ECO:0000256" key="6">
    <source>
        <dbReference type="SAM" id="Phobius"/>
    </source>
</evidence>
<keyword evidence="4 6" id="KW-1133">Transmembrane helix</keyword>
<dbReference type="GO" id="GO:0055085">
    <property type="term" value="P:transmembrane transport"/>
    <property type="evidence" value="ECO:0007669"/>
    <property type="project" value="InterPro"/>
</dbReference>
<dbReference type="InterPro" id="IPR005495">
    <property type="entry name" value="LptG/LptF_permease"/>
</dbReference>
<dbReference type="AlphaFoldDB" id="A0A0H4TB29"/>
<keyword evidence="2" id="KW-1003">Cell membrane</keyword>
<name>A0A0H4TB29_9DELT</name>
<evidence type="ECO:0000256" key="4">
    <source>
        <dbReference type="ARBA" id="ARBA00022989"/>
    </source>
</evidence>
<feature type="transmembrane region" description="Helical" evidence="6">
    <location>
        <begin position="54"/>
        <end position="78"/>
    </location>
</feature>